<reference evidence="2 3" key="1">
    <citation type="submission" date="2021-01" db="EMBL/GenBank/DDBJ databases">
        <title>Genome seq and assembly of Devosia sp. G19.</title>
        <authorList>
            <person name="Chhetri G."/>
        </authorList>
    </citation>
    <scope>NUCLEOTIDE SEQUENCE [LARGE SCALE GENOMIC DNA]</scope>
    <source>
        <strain evidence="2 3">G19</strain>
    </source>
</reference>
<name>A0ABX7BV43_9HYPH</name>
<evidence type="ECO:0000313" key="3">
    <source>
        <dbReference type="Proteomes" id="UP000595460"/>
    </source>
</evidence>
<dbReference type="Pfam" id="PF13788">
    <property type="entry name" value="DUF4180"/>
    <property type="match status" value="1"/>
</dbReference>
<accession>A0ABX7BV43</accession>
<dbReference type="EMBL" id="CP068047">
    <property type="protein sequence ID" value="QQR35805.1"/>
    <property type="molecule type" value="Genomic_DNA"/>
</dbReference>
<evidence type="ECO:0000259" key="1">
    <source>
        <dbReference type="Pfam" id="PF13788"/>
    </source>
</evidence>
<dbReference type="InterPro" id="IPR025438">
    <property type="entry name" value="DUF4180"/>
</dbReference>
<organism evidence="2 3">
    <name type="scientific">Devosia oryziradicis</name>
    <dbReference type="NCBI Taxonomy" id="2801335"/>
    <lineage>
        <taxon>Bacteria</taxon>
        <taxon>Pseudomonadati</taxon>
        <taxon>Pseudomonadota</taxon>
        <taxon>Alphaproteobacteria</taxon>
        <taxon>Hyphomicrobiales</taxon>
        <taxon>Devosiaceae</taxon>
        <taxon>Devosia</taxon>
    </lineage>
</organism>
<dbReference type="Proteomes" id="UP000595460">
    <property type="component" value="Chromosome"/>
</dbReference>
<evidence type="ECO:0000313" key="2">
    <source>
        <dbReference type="EMBL" id="QQR35805.1"/>
    </source>
</evidence>
<sequence>MTITTENGKALFEVAATGALLATEQDALDLVGATYGTDADIIVVPVARLDPQFFELRNGLAGGFIQKLQNYQKRLVVLGDIAAEVAASKSLHDFVYETNRVGHHLFAPDRETMLARL</sequence>
<keyword evidence="3" id="KW-1185">Reference proteome</keyword>
<proteinExistence type="predicted"/>
<feature type="domain" description="DUF4180" evidence="1">
    <location>
        <begin position="7"/>
        <end position="117"/>
    </location>
</feature>
<dbReference type="RefSeq" id="WP_201656150.1">
    <property type="nucleotide sequence ID" value="NZ_CP068047.1"/>
</dbReference>
<gene>
    <name evidence="2" type="ORF">JI749_15885</name>
</gene>
<protein>
    <submittedName>
        <fullName evidence="2">DUF4180 domain-containing protein</fullName>
    </submittedName>
</protein>